<dbReference type="AlphaFoldDB" id="A0A084VEA2"/>
<feature type="domain" description="Macroglobulin" evidence="8">
    <location>
        <begin position="123"/>
        <end position="215"/>
    </location>
</feature>
<dbReference type="Gene3D" id="2.60.40.2950">
    <property type="match status" value="1"/>
</dbReference>
<evidence type="ECO:0000313" key="13">
    <source>
        <dbReference type="Proteomes" id="UP000030765"/>
    </source>
</evidence>
<evidence type="ECO:0000256" key="1">
    <source>
        <dbReference type="ARBA" id="ARBA00022729"/>
    </source>
</evidence>
<name>A0A084VEA2_ANOSI</name>
<feature type="domain" description="Macroglobulin" evidence="10">
    <location>
        <begin position="217"/>
        <end position="288"/>
    </location>
</feature>
<protein>
    <recommendedName>
        <fullName evidence="7">TEP1-F</fullName>
    </recommendedName>
</protein>
<dbReference type="VEuPathDB" id="VectorBase:ASIC003417"/>
<keyword evidence="4" id="KW-0325">Glycoprotein</keyword>
<evidence type="ECO:0000313" key="12">
    <source>
        <dbReference type="EnsemblMetazoa" id="ASIC003417-PA"/>
    </source>
</evidence>
<gene>
    <name evidence="11" type="ORF">ZHAS_00003417</name>
</gene>
<dbReference type="InterPro" id="IPR040839">
    <property type="entry name" value="MG4"/>
</dbReference>
<sequence>MFQFVRSRLFVAITLFSATHGLLVVGPKFIRSNQNYTLVLTNFNSSLYNVELKVQIDGTTHGGETILNLTRTVDVQQFQNRLVTFEFPNLVPGNYKITLVGQRGFNFYEETDLILKTKSVSGLIQLDKPVFKPGDTVNFRVIVLDSKLKPPANVKTVNVTIQDPRGHVIRKWSAGRLHVGVFENKFDIPPAPLLGMWKITVNDDEEDLVTKSFQVQEYVPSTFEIDVYPTKVPLEKDQALDLTLTAKYFTGNPVQGTAVLHLYLKHGLLDQKKTWQVDGMRQVQLNFKRNLYIYDPQQDVHVNFTFIEEYTNRTLTKYKPITVYQSQYRVELVKESPTFRPGMPYKCDIHVKYQDGTPAANVETEVTIVGCNDEYVKTRTSDKNGMIKQTLLPSADSETINIEVKIDGNDLLDENIDKVEIATDAYVKIELKSQ</sequence>
<dbReference type="GO" id="GO:0005615">
    <property type="term" value="C:extracellular space"/>
    <property type="evidence" value="ECO:0007669"/>
    <property type="project" value="UniProtKB-ARBA"/>
</dbReference>
<comment type="function">
    <text evidence="5">Binds covalently through a thioester bond to the pathogen surface resulting in pathogen clearance.</text>
</comment>
<accession>A0A084VEA2</accession>
<dbReference type="Pfam" id="PF01835">
    <property type="entry name" value="MG2"/>
    <property type="match status" value="1"/>
</dbReference>
<dbReference type="Gene3D" id="2.60.40.10">
    <property type="entry name" value="Immunoglobulins"/>
    <property type="match status" value="1"/>
</dbReference>
<evidence type="ECO:0000256" key="4">
    <source>
        <dbReference type="ARBA" id="ARBA00023180"/>
    </source>
</evidence>
<keyword evidence="3" id="KW-0882">Thioester bond</keyword>
<dbReference type="EMBL" id="KE524775">
    <property type="protein sequence ID" value="KFB36296.1"/>
    <property type="molecule type" value="Genomic_DNA"/>
</dbReference>
<dbReference type="FunFam" id="2.60.40.1930:FF:000001">
    <property type="entry name" value="CD109 isoform 3"/>
    <property type="match status" value="1"/>
</dbReference>
<keyword evidence="13" id="KW-1185">Reference proteome</keyword>
<evidence type="ECO:0000256" key="3">
    <source>
        <dbReference type="ARBA" id="ARBA00022966"/>
    </source>
</evidence>
<dbReference type="InterPro" id="IPR002890">
    <property type="entry name" value="MG2"/>
</dbReference>
<dbReference type="VEuPathDB" id="VectorBase:ASIS016169"/>
<comment type="subunit">
    <text evidence="6">Heterodimer of a TEP1-N chain and an TEP1-C chain non-covalently linked. Forms a complex composed of TEP1-N and TEP1-C heterodimer, LRIM1 and APL1C; the interaction stabilizes TEP1-N and TEP1-C heterodimer, prevents its binding to tissues while circulating in the hemolymph and protects the thioester bond from hydrolysis. Mature TEP1 and to a lesser extent full-length TEP1 interact with SPCLIP1; the interaction is induced by microbial infection.</text>
</comment>
<dbReference type="InterPro" id="IPR050473">
    <property type="entry name" value="A2M/Complement_sys"/>
</dbReference>
<evidence type="ECO:0000259" key="9">
    <source>
        <dbReference type="Pfam" id="PF17789"/>
    </source>
</evidence>
<dbReference type="EnsemblMetazoa" id="ASIC003417-RA">
    <property type="protein sequence ID" value="ASIC003417-PA"/>
    <property type="gene ID" value="ASIC003417"/>
</dbReference>
<dbReference type="Gene3D" id="2.60.40.1930">
    <property type="match status" value="1"/>
</dbReference>
<dbReference type="InterPro" id="IPR041555">
    <property type="entry name" value="MG3"/>
</dbReference>
<keyword evidence="2" id="KW-0391">Immunity</keyword>
<dbReference type="Pfam" id="PF17789">
    <property type="entry name" value="MG4"/>
    <property type="match status" value="1"/>
</dbReference>
<evidence type="ECO:0000256" key="2">
    <source>
        <dbReference type="ARBA" id="ARBA00022859"/>
    </source>
</evidence>
<reference evidence="11 13" key="1">
    <citation type="journal article" date="2014" name="BMC Genomics">
        <title>Genome sequence of Anopheles sinensis provides insight into genetics basis of mosquito competence for malaria parasites.</title>
        <authorList>
            <person name="Zhou D."/>
            <person name="Zhang D."/>
            <person name="Ding G."/>
            <person name="Shi L."/>
            <person name="Hou Q."/>
            <person name="Ye Y."/>
            <person name="Xu Y."/>
            <person name="Zhou H."/>
            <person name="Xiong C."/>
            <person name="Li S."/>
            <person name="Yu J."/>
            <person name="Hong S."/>
            <person name="Yu X."/>
            <person name="Zou P."/>
            <person name="Chen C."/>
            <person name="Chang X."/>
            <person name="Wang W."/>
            <person name="Lv Y."/>
            <person name="Sun Y."/>
            <person name="Ma L."/>
            <person name="Shen B."/>
            <person name="Zhu C."/>
        </authorList>
    </citation>
    <scope>NUCLEOTIDE SEQUENCE [LARGE SCALE GENOMIC DNA]</scope>
</reference>
<dbReference type="OMA" id="FKPPAEW"/>
<dbReference type="Proteomes" id="UP000030765">
    <property type="component" value="Unassembled WGS sequence"/>
</dbReference>
<dbReference type="STRING" id="74873.A0A084VEA2"/>
<evidence type="ECO:0000256" key="6">
    <source>
        <dbReference type="ARBA" id="ARBA00063781"/>
    </source>
</evidence>
<dbReference type="OrthoDB" id="7780472at2759"/>
<evidence type="ECO:0000256" key="5">
    <source>
        <dbReference type="ARBA" id="ARBA00057615"/>
    </source>
</evidence>
<feature type="domain" description="Macroglobulin" evidence="9">
    <location>
        <begin position="331"/>
        <end position="426"/>
    </location>
</feature>
<dbReference type="GO" id="GO:0004866">
    <property type="term" value="F:endopeptidase inhibitor activity"/>
    <property type="evidence" value="ECO:0007669"/>
    <property type="project" value="InterPro"/>
</dbReference>
<evidence type="ECO:0000259" key="8">
    <source>
        <dbReference type="Pfam" id="PF01835"/>
    </source>
</evidence>
<keyword evidence="1" id="KW-0732">Signal</keyword>
<proteinExistence type="predicted"/>
<organism evidence="11">
    <name type="scientific">Anopheles sinensis</name>
    <name type="common">Mosquito</name>
    <dbReference type="NCBI Taxonomy" id="74873"/>
    <lineage>
        <taxon>Eukaryota</taxon>
        <taxon>Metazoa</taxon>
        <taxon>Ecdysozoa</taxon>
        <taxon>Arthropoda</taxon>
        <taxon>Hexapoda</taxon>
        <taxon>Insecta</taxon>
        <taxon>Pterygota</taxon>
        <taxon>Neoptera</taxon>
        <taxon>Endopterygota</taxon>
        <taxon>Diptera</taxon>
        <taxon>Nematocera</taxon>
        <taxon>Culicoidea</taxon>
        <taxon>Culicidae</taxon>
        <taxon>Anophelinae</taxon>
        <taxon>Anopheles</taxon>
    </lineage>
</organism>
<dbReference type="Pfam" id="PF17791">
    <property type="entry name" value="MG3"/>
    <property type="match status" value="1"/>
</dbReference>
<dbReference type="PANTHER" id="PTHR11412:SF136">
    <property type="entry name" value="CD109 ANTIGEN"/>
    <property type="match status" value="1"/>
</dbReference>
<dbReference type="PANTHER" id="PTHR11412">
    <property type="entry name" value="MACROGLOBULIN / COMPLEMENT"/>
    <property type="match status" value="1"/>
</dbReference>
<evidence type="ECO:0000259" key="10">
    <source>
        <dbReference type="Pfam" id="PF17791"/>
    </source>
</evidence>
<dbReference type="GO" id="GO:0002376">
    <property type="term" value="P:immune system process"/>
    <property type="evidence" value="ECO:0007669"/>
    <property type="project" value="UniProtKB-KW"/>
</dbReference>
<evidence type="ECO:0000256" key="7">
    <source>
        <dbReference type="ARBA" id="ARBA00078071"/>
    </source>
</evidence>
<dbReference type="EMBL" id="ATLV01012263">
    <property type="status" value="NOT_ANNOTATED_CDS"/>
    <property type="molecule type" value="Genomic_DNA"/>
</dbReference>
<dbReference type="InterPro" id="IPR013783">
    <property type="entry name" value="Ig-like_fold"/>
</dbReference>
<evidence type="ECO:0000313" key="11">
    <source>
        <dbReference type="EMBL" id="KFB36296.1"/>
    </source>
</evidence>
<reference evidence="12" key="2">
    <citation type="submission" date="2020-05" db="UniProtKB">
        <authorList>
            <consortium name="EnsemblMetazoa"/>
        </authorList>
    </citation>
    <scope>IDENTIFICATION</scope>
</reference>
<dbReference type="Gene3D" id="2.60.40.1940">
    <property type="match status" value="1"/>
</dbReference>